<proteinExistence type="predicted"/>
<evidence type="ECO:0000313" key="1">
    <source>
        <dbReference type="EMBL" id="CAG1836964.1"/>
    </source>
</evidence>
<reference evidence="1" key="1">
    <citation type="submission" date="2021-03" db="EMBL/GenBank/DDBJ databases">
        <authorList>
            <consortium name="Genoscope - CEA"/>
            <person name="William W."/>
        </authorList>
    </citation>
    <scope>NUCLEOTIDE SEQUENCE</scope>
    <source>
        <strain evidence="1">Doubled-haploid Pahang</strain>
    </source>
</reference>
<sequence>MFEQFSIYYCKIGLFLHRRRRLNREEGFGSSLNQTQRHLSLIGTPTAQVHDRPQCLLCLLGLRIRRLPLSPRVDGGRCPLGPRQGAYGVVLRPLLQRSEDVVPPA</sequence>
<accession>A0A8D6ZUW5</accession>
<protein>
    <submittedName>
        <fullName evidence="1">(wild Malaysian banana) hypothetical protein</fullName>
    </submittedName>
</protein>
<gene>
    <name evidence="1" type="ORF">GSMUA_249330.1</name>
</gene>
<dbReference type="EMBL" id="HG996474">
    <property type="protein sequence ID" value="CAG1836964.1"/>
    <property type="molecule type" value="Genomic_DNA"/>
</dbReference>
<name>A0A8D6ZUW5_MUSAM</name>
<dbReference type="AlphaFoldDB" id="A0A8D6ZUW5"/>
<organism evidence="1">
    <name type="scientific">Musa acuminata subsp. malaccensis</name>
    <name type="common">Wild banana</name>
    <name type="synonym">Musa malaccensis</name>
    <dbReference type="NCBI Taxonomy" id="214687"/>
    <lineage>
        <taxon>Eukaryota</taxon>
        <taxon>Viridiplantae</taxon>
        <taxon>Streptophyta</taxon>
        <taxon>Embryophyta</taxon>
        <taxon>Tracheophyta</taxon>
        <taxon>Spermatophyta</taxon>
        <taxon>Magnoliopsida</taxon>
        <taxon>Liliopsida</taxon>
        <taxon>Zingiberales</taxon>
        <taxon>Musaceae</taxon>
        <taxon>Musa</taxon>
    </lineage>
</organism>